<dbReference type="OMA" id="ALEVECI"/>
<proteinExistence type="predicted"/>
<dbReference type="STRING" id="47427.A0A2H3E4D2"/>
<accession>A0A2H3E4D2</accession>
<dbReference type="AlphaFoldDB" id="A0A2H3E4D2"/>
<organism evidence="1 2">
    <name type="scientific">Armillaria gallica</name>
    <name type="common">Bulbous honey fungus</name>
    <name type="synonym">Armillaria bulbosa</name>
    <dbReference type="NCBI Taxonomy" id="47427"/>
    <lineage>
        <taxon>Eukaryota</taxon>
        <taxon>Fungi</taxon>
        <taxon>Dikarya</taxon>
        <taxon>Basidiomycota</taxon>
        <taxon>Agaricomycotina</taxon>
        <taxon>Agaricomycetes</taxon>
        <taxon>Agaricomycetidae</taxon>
        <taxon>Agaricales</taxon>
        <taxon>Marasmiineae</taxon>
        <taxon>Physalacriaceae</taxon>
        <taxon>Armillaria</taxon>
    </lineage>
</organism>
<dbReference type="Proteomes" id="UP000217790">
    <property type="component" value="Unassembled WGS sequence"/>
</dbReference>
<dbReference type="InParanoid" id="A0A2H3E4D2"/>
<evidence type="ECO:0000313" key="1">
    <source>
        <dbReference type="EMBL" id="PBK96187.1"/>
    </source>
</evidence>
<evidence type="ECO:0000313" key="2">
    <source>
        <dbReference type="Proteomes" id="UP000217790"/>
    </source>
</evidence>
<dbReference type="EMBL" id="KZ293651">
    <property type="protein sequence ID" value="PBK96187.1"/>
    <property type="molecule type" value="Genomic_DNA"/>
</dbReference>
<keyword evidence="2" id="KW-1185">Reference proteome</keyword>
<feature type="non-terminal residue" evidence="1">
    <location>
        <position position="342"/>
    </location>
</feature>
<gene>
    <name evidence="1" type="ORF">ARMGADRAFT_862433</name>
</gene>
<name>A0A2H3E4D2_ARMGA</name>
<reference evidence="2" key="1">
    <citation type="journal article" date="2017" name="Nat. Ecol. Evol.">
        <title>Genome expansion and lineage-specific genetic innovations in the forest pathogenic fungi Armillaria.</title>
        <authorList>
            <person name="Sipos G."/>
            <person name="Prasanna A.N."/>
            <person name="Walter M.C."/>
            <person name="O'Connor E."/>
            <person name="Balint B."/>
            <person name="Krizsan K."/>
            <person name="Kiss B."/>
            <person name="Hess J."/>
            <person name="Varga T."/>
            <person name="Slot J."/>
            <person name="Riley R."/>
            <person name="Boka B."/>
            <person name="Rigling D."/>
            <person name="Barry K."/>
            <person name="Lee J."/>
            <person name="Mihaltcheva S."/>
            <person name="LaButti K."/>
            <person name="Lipzen A."/>
            <person name="Waldron R."/>
            <person name="Moloney N.M."/>
            <person name="Sperisen C."/>
            <person name="Kredics L."/>
            <person name="Vagvoelgyi C."/>
            <person name="Patrignani A."/>
            <person name="Fitzpatrick D."/>
            <person name="Nagy I."/>
            <person name="Doyle S."/>
            <person name="Anderson J.B."/>
            <person name="Grigoriev I.V."/>
            <person name="Gueldener U."/>
            <person name="Muensterkoetter M."/>
            <person name="Nagy L.G."/>
        </authorList>
    </citation>
    <scope>NUCLEOTIDE SEQUENCE [LARGE SCALE GENOMIC DNA]</scope>
    <source>
        <strain evidence="2">Ar21-2</strain>
    </source>
</reference>
<feature type="non-terminal residue" evidence="1">
    <location>
        <position position="1"/>
    </location>
</feature>
<dbReference type="OrthoDB" id="2676448at2759"/>
<sequence>YRQALEIIESYPALEKSMRELGVADEKEFKAWLKEEEIYLSGLQHEPPEETLEMEYFTRLVHYYDIEYAASLSQLSLRVSFINTTAETHPQTRDDTRKMETARRHLLEKRSQELERVQDLERSLNICPEERWSVGSEKWVENEQRVAMRTYRQRLDLLEALVVGRIFELTKMNKSHTGYRMRKHIGKALQARSKAIRSALSQYNAAAAAALNPSRPPLQWERVVEYAFLSDFDLLRDVRQDMSGCKWATPAGRKAMDTYFKICRAKEEIKRLNIKIHRIITYMHIEEVHLQHRERLLAATNPALALQISSYRRGRERFYALHMRRFYALSLDPGFTGNIGVG</sequence>
<protein>
    <submittedName>
        <fullName evidence="1">Uncharacterized protein</fullName>
    </submittedName>
</protein>